<dbReference type="GeneID" id="7052548"/>
<dbReference type="SMART" id="SM00240">
    <property type="entry name" value="FHA"/>
    <property type="match status" value="1"/>
</dbReference>
<evidence type="ECO:0000259" key="14">
    <source>
        <dbReference type="PROSITE" id="PS50011"/>
    </source>
</evidence>
<sequence length="462" mass="52593">MDDFEPTQLTQPTQPATERAQESASQSGNVFLRLIMTKMADGVPEVINLTKDIHNGVWRFGRHRSCEVVLKGPRISNFHFEIYQSHSSSDKDAEQTVFLHDHSSNGTFINLERLPRNGRSILFSGDEIRVGLGIPRDEIRFLVQFPVNRRFPHKQQQILRSKKHRYEVIKTLGTGSFAVVKLAVEMSSGNYVAIKILNKRKLMAAGSHKKVTEMFKREIEILMSIKHPGVVRCLEVFENNEELNIVMEYVEGGDLMDFLMANGSIDEEASKPLVKQLLSTLIYLHEHGITHRDIKPENVLITKDFDLKISDFGLAKAVQNHDTFLKTFCGTMGYLAPEVLRAKHHESNENAYDEKVDVWSLGCLIYVMLSASIPFTADTQEEAVNLILTGQFPMEPLREMEISDEAIDLISKMLRVDPKERISEKEALLHPWLVLDDYERPSSPELDSQTEAAFTSEPIEQK</sequence>
<dbReference type="GO" id="GO:0005634">
    <property type="term" value="C:nucleus"/>
    <property type="evidence" value="ECO:0007669"/>
    <property type="project" value="EnsemblFungi"/>
</dbReference>
<dbReference type="SUPFAM" id="SSF56112">
    <property type="entry name" value="Protein kinase-like (PK-like)"/>
    <property type="match status" value="1"/>
</dbReference>
<dbReference type="PROSITE" id="PS50006">
    <property type="entry name" value="FHA_DOMAIN"/>
    <property type="match status" value="1"/>
</dbReference>
<feature type="cross-link" description="Glycyl lysine isopeptide (Lys-Gly) (interchain with G-Cter in SUMO2)" evidence="9">
    <location>
        <position position="295"/>
    </location>
</feature>
<dbReference type="VEuPathDB" id="FungiDB:SJAG_04287"/>
<dbReference type="GO" id="GO:0033314">
    <property type="term" value="P:mitotic DNA replication checkpoint signaling"/>
    <property type="evidence" value="ECO:0007669"/>
    <property type="project" value="EnsemblFungi"/>
</dbReference>
<gene>
    <name evidence="16" type="primary">cds1</name>
    <name evidence="15" type="ORF">SJAG_04287</name>
</gene>
<feature type="region of interest" description="Disordered" evidence="12">
    <location>
        <begin position="440"/>
        <end position="462"/>
    </location>
</feature>
<dbReference type="STRING" id="402676.B6K6F6"/>
<accession>B6K6F6</accession>
<dbReference type="InterPro" id="IPR008271">
    <property type="entry name" value="Ser/Thr_kinase_AS"/>
</dbReference>
<protein>
    <submittedName>
        <fullName evidence="15">CAMK/RAD53 protein kinase Cds1</fullName>
    </submittedName>
</protein>
<dbReference type="SUPFAM" id="SSF49879">
    <property type="entry name" value="SMAD/FHA domain"/>
    <property type="match status" value="1"/>
</dbReference>
<evidence type="ECO:0000256" key="4">
    <source>
        <dbReference type="ARBA" id="ARBA00022741"/>
    </source>
</evidence>
<dbReference type="OMA" id="FVHDNSF"/>
<feature type="binding site" evidence="8">
    <location>
        <position position="311"/>
    </location>
    <ligand>
        <name>ATP</name>
        <dbReference type="ChEBI" id="CHEBI:30616"/>
    </ligand>
</feature>
<dbReference type="Pfam" id="PF00069">
    <property type="entry name" value="Pkinase"/>
    <property type="match status" value="1"/>
</dbReference>
<evidence type="ECO:0000256" key="10">
    <source>
        <dbReference type="PROSITE-ProRule" id="PRU10141"/>
    </source>
</evidence>
<feature type="binding site" evidence="8 10">
    <location>
        <position position="195"/>
    </location>
    <ligand>
        <name>ATP</name>
        <dbReference type="ChEBI" id="CHEBI:30616"/>
    </ligand>
</feature>
<dbReference type="GO" id="GO:0005737">
    <property type="term" value="C:cytoplasm"/>
    <property type="evidence" value="ECO:0000318"/>
    <property type="project" value="GO_Central"/>
</dbReference>
<keyword evidence="4 8" id="KW-0547">Nucleotide-binding</keyword>
<evidence type="ECO:0000256" key="3">
    <source>
        <dbReference type="ARBA" id="ARBA00022679"/>
    </source>
</evidence>
<evidence type="ECO:0000259" key="13">
    <source>
        <dbReference type="PROSITE" id="PS50006"/>
    </source>
</evidence>
<evidence type="ECO:0000256" key="6">
    <source>
        <dbReference type="ARBA" id="ARBA00022840"/>
    </source>
</evidence>
<dbReference type="GO" id="GO:0007165">
    <property type="term" value="P:signal transduction"/>
    <property type="evidence" value="ECO:0000318"/>
    <property type="project" value="GO_Central"/>
</dbReference>
<dbReference type="InterPro" id="IPR030616">
    <property type="entry name" value="Aur-like"/>
</dbReference>
<keyword evidence="6 8" id="KW-0067">ATP-binding</keyword>
<dbReference type="FunFam" id="3.30.200.20:FF:000042">
    <property type="entry name" value="Aurora kinase A"/>
    <property type="match status" value="1"/>
</dbReference>
<evidence type="ECO:0000256" key="12">
    <source>
        <dbReference type="SAM" id="MobiDB-lite"/>
    </source>
</evidence>
<feature type="active site" description="Proton acceptor" evidence="7">
    <location>
        <position position="293"/>
    </location>
</feature>
<dbReference type="Gene3D" id="1.10.510.10">
    <property type="entry name" value="Transferase(Phosphotransferase) domain 1"/>
    <property type="match status" value="1"/>
</dbReference>
<evidence type="ECO:0000256" key="7">
    <source>
        <dbReference type="PIRSR" id="PIRSR630616-1"/>
    </source>
</evidence>
<dbReference type="InterPro" id="IPR000253">
    <property type="entry name" value="FHA_dom"/>
</dbReference>
<dbReference type="GO" id="GO:0031573">
    <property type="term" value="P:mitotic intra-S DNA damage checkpoint signaling"/>
    <property type="evidence" value="ECO:0007669"/>
    <property type="project" value="EnsemblFungi"/>
</dbReference>
<dbReference type="JaponicusDB" id="SJAG_04287">
    <property type="gene designation" value="cds1"/>
</dbReference>
<dbReference type="Pfam" id="PF00498">
    <property type="entry name" value="FHA"/>
    <property type="match status" value="1"/>
</dbReference>
<evidence type="ECO:0000313" key="15">
    <source>
        <dbReference type="EMBL" id="EEB09110.1"/>
    </source>
</evidence>
<organism evidence="15 17">
    <name type="scientific">Schizosaccharomyces japonicus (strain yFS275 / FY16936)</name>
    <name type="common">Fission yeast</name>
    <dbReference type="NCBI Taxonomy" id="402676"/>
    <lineage>
        <taxon>Eukaryota</taxon>
        <taxon>Fungi</taxon>
        <taxon>Dikarya</taxon>
        <taxon>Ascomycota</taxon>
        <taxon>Taphrinomycotina</taxon>
        <taxon>Schizosaccharomycetes</taxon>
        <taxon>Schizosaccharomycetales</taxon>
        <taxon>Schizosaccharomycetaceae</taxon>
        <taxon>Schizosaccharomyces</taxon>
    </lineage>
</organism>
<keyword evidence="3" id="KW-0808">Transferase</keyword>
<proteinExistence type="inferred from homology"/>
<dbReference type="PROSITE" id="PS00107">
    <property type="entry name" value="PROTEIN_KINASE_ATP"/>
    <property type="match status" value="1"/>
</dbReference>
<dbReference type="PROSITE" id="PS50011">
    <property type="entry name" value="PROTEIN_KINASE_DOM"/>
    <property type="match status" value="1"/>
</dbReference>
<evidence type="ECO:0000256" key="8">
    <source>
        <dbReference type="PIRSR" id="PIRSR630616-2"/>
    </source>
</evidence>
<evidence type="ECO:0000256" key="11">
    <source>
        <dbReference type="RuleBase" id="RU000304"/>
    </source>
</evidence>
<dbReference type="PROSITE" id="PS00108">
    <property type="entry name" value="PROTEIN_KINASE_ST"/>
    <property type="match status" value="1"/>
</dbReference>
<keyword evidence="17" id="KW-1185">Reference proteome</keyword>
<dbReference type="Gene3D" id="2.60.200.20">
    <property type="match status" value="1"/>
</dbReference>
<feature type="region of interest" description="Disordered" evidence="12">
    <location>
        <begin position="1"/>
        <end position="25"/>
    </location>
</feature>
<feature type="domain" description="Protein kinase" evidence="14">
    <location>
        <begin position="166"/>
        <end position="433"/>
    </location>
</feature>
<keyword evidence="2 11" id="KW-0723">Serine/threonine-protein kinase</keyword>
<dbReference type="EMBL" id="KE651167">
    <property type="protein sequence ID" value="EEB09110.1"/>
    <property type="molecule type" value="Genomic_DNA"/>
</dbReference>
<evidence type="ECO:0000256" key="5">
    <source>
        <dbReference type="ARBA" id="ARBA00022777"/>
    </source>
</evidence>
<dbReference type="InterPro" id="IPR008984">
    <property type="entry name" value="SMAD_FHA_dom_sf"/>
</dbReference>
<dbReference type="GO" id="GO:0005524">
    <property type="term" value="F:ATP binding"/>
    <property type="evidence" value="ECO:0007669"/>
    <property type="project" value="UniProtKB-UniRule"/>
</dbReference>
<evidence type="ECO:0000256" key="1">
    <source>
        <dbReference type="ARBA" id="ARBA00005575"/>
    </source>
</evidence>
<keyword evidence="5 15" id="KW-0418">Kinase</keyword>
<name>B6K6F6_SCHJY</name>
<dbReference type="InterPro" id="IPR000719">
    <property type="entry name" value="Prot_kinase_dom"/>
</dbReference>
<dbReference type="HOGENOM" id="CLU_000288_63_47_1"/>
<dbReference type="Proteomes" id="UP000001744">
    <property type="component" value="Unassembled WGS sequence"/>
</dbReference>
<dbReference type="PANTHER" id="PTHR24350">
    <property type="entry name" value="SERINE/THREONINE-PROTEIN KINASE IAL-RELATED"/>
    <property type="match status" value="1"/>
</dbReference>
<dbReference type="SMART" id="SM00220">
    <property type="entry name" value="S_TKc"/>
    <property type="match status" value="1"/>
</dbReference>
<comment type="similarity">
    <text evidence="1">Belongs to the protein kinase superfamily. CAMK Ser/Thr protein kinase family. CHEK2 subfamily.</text>
</comment>
<feature type="domain" description="FHA" evidence="13">
    <location>
        <begin position="58"/>
        <end position="114"/>
    </location>
</feature>
<dbReference type="GO" id="GO:0004674">
    <property type="term" value="F:protein serine/threonine kinase activity"/>
    <property type="evidence" value="ECO:0000318"/>
    <property type="project" value="GO_Central"/>
</dbReference>
<dbReference type="OrthoDB" id="10252171at2759"/>
<evidence type="ECO:0000313" key="16">
    <source>
        <dbReference type="JaponicusDB" id="SJAG_04287"/>
    </source>
</evidence>
<feature type="compositionally biased region" description="Low complexity" evidence="12">
    <location>
        <begin position="1"/>
        <end position="15"/>
    </location>
</feature>
<dbReference type="RefSeq" id="XP_002175403.1">
    <property type="nucleotide sequence ID" value="XM_002175367.2"/>
</dbReference>
<dbReference type="GO" id="GO:0033315">
    <property type="term" value="P:meiotic G2/MI DNA replication checkpoint signaling"/>
    <property type="evidence" value="ECO:0007669"/>
    <property type="project" value="EnsemblFungi"/>
</dbReference>
<evidence type="ECO:0000256" key="9">
    <source>
        <dbReference type="PIRSR" id="PIRSR630616-3"/>
    </source>
</evidence>
<dbReference type="eggNOG" id="KOG0615">
    <property type="taxonomic scope" value="Eukaryota"/>
</dbReference>
<evidence type="ECO:0000256" key="2">
    <source>
        <dbReference type="ARBA" id="ARBA00022527"/>
    </source>
</evidence>
<dbReference type="AlphaFoldDB" id="B6K6F6"/>
<dbReference type="InterPro" id="IPR017441">
    <property type="entry name" value="Protein_kinase_ATP_BS"/>
</dbReference>
<dbReference type="InterPro" id="IPR011009">
    <property type="entry name" value="Kinase-like_dom_sf"/>
</dbReference>
<reference evidence="15 17" key="1">
    <citation type="journal article" date="2011" name="Science">
        <title>Comparative functional genomics of the fission yeasts.</title>
        <authorList>
            <person name="Rhind N."/>
            <person name="Chen Z."/>
            <person name="Yassour M."/>
            <person name="Thompson D.A."/>
            <person name="Haas B.J."/>
            <person name="Habib N."/>
            <person name="Wapinski I."/>
            <person name="Roy S."/>
            <person name="Lin M.F."/>
            <person name="Heiman D.I."/>
            <person name="Young S.K."/>
            <person name="Furuya K."/>
            <person name="Guo Y."/>
            <person name="Pidoux A."/>
            <person name="Chen H.M."/>
            <person name="Robbertse B."/>
            <person name="Goldberg J.M."/>
            <person name="Aoki K."/>
            <person name="Bayne E.H."/>
            <person name="Berlin A.M."/>
            <person name="Desjardins C.A."/>
            <person name="Dobbs E."/>
            <person name="Dukaj L."/>
            <person name="Fan L."/>
            <person name="FitzGerald M.G."/>
            <person name="French C."/>
            <person name="Gujja S."/>
            <person name="Hansen K."/>
            <person name="Keifenheim D."/>
            <person name="Levin J.Z."/>
            <person name="Mosher R.A."/>
            <person name="Mueller C.A."/>
            <person name="Pfiffner J."/>
            <person name="Priest M."/>
            <person name="Russ C."/>
            <person name="Smialowska A."/>
            <person name="Swoboda P."/>
            <person name="Sykes S.M."/>
            <person name="Vaughn M."/>
            <person name="Vengrova S."/>
            <person name="Yoder R."/>
            <person name="Zeng Q."/>
            <person name="Allshire R."/>
            <person name="Baulcombe D."/>
            <person name="Birren B.W."/>
            <person name="Brown W."/>
            <person name="Ekwall K."/>
            <person name="Kellis M."/>
            <person name="Leatherwood J."/>
            <person name="Levin H."/>
            <person name="Margalit H."/>
            <person name="Martienssen R."/>
            <person name="Nieduszynski C.A."/>
            <person name="Spatafora J.W."/>
            <person name="Friedman N."/>
            <person name="Dalgaard J.Z."/>
            <person name="Baumann P."/>
            <person name="Niki H."/>
            <person name="Regev A."/>
            <person name="Nusbaum C."/>
        </authorList>
    </citation>
    <scope>NUCLEOTIDE SEQUENCE [LARGE SCALE GENOMIC DNA]</scope>
    <source>
        <strain evidence="17">yFS275 / FY16936</strain>
    </source>
</reference>
<evidence type="ECO:0000313" key="17">
    <source>
        <dbReference type="Proteomes" id="UP000001744"/>
    </source>
</evidence>
<feature type="binding site" evidence="8">
    <location>
        <begin position="297"/>
        <end position="298"/>
    </location>
    <ligand>
        <name>ATP</name>
        <dbReference type="ChEBI" id="CHEBI:30616"/>
    </ligand>
</feature>
<dbReference type="FunFam" id="1.10.510.10:FF:000571">
    <property type="entry name" value="Maternal embryonic leucine zipper kinase"/>
    <property type="match status" value="1"/>
</dbReference>